<evidence type="ECO:0000256" key="1">
    <source>
        <dbReference type="ARBA" id="ARBA00004167"/>
    </source>
</evidence>
<organism evidence="9 10">
    <name type="scientific">Calothrix parietina FACHB-288</name>
    <dbReference type="NCBI Taxonomy" id="2692896"/>
    <lineage>
        <taxon>Bacteria</taxon>
        <taxon>Bacillati</taxon>
        <taxon>Cyanobacteriota</taxon>
        <taxon>Cyanophyceae</taxon>
        <taxon>Nostocales</taxon>
        <taxon>Calotrichaceae</taxon>
        <taxon>Calothrix</taxon>
    </lineage>
</organism>
<keyword evidence="7" id="KW-0472">Membrane</keyword>
<dbReference type="Gene3D" id="2.60.40.10">
    <property type="entry name" value="Immunoglobulins"/>
    <property type="match status" value="5"/>
</dbReference>
<dbReference type="RefSeq" id="WP_190538512.1">
    <property type="nucleotide sequence ID" value="NZ_CAWPNO010000062.1"/>
</dbReference>
<reference evidence="9 10" key="1">
    <citation type="journal article" date="2020" name="ISME J.">
        <title>Comparative genomics reveals insights into cyanobacterial evolution and habitat adaptation.</title>
        <authorList>
            <person name="Chen M.Y."/>
            <person name="Teng W.K."/>
            <person name="Zhao L."/>
            <person name="Hu C.X."/>
            <person name="Zhou Y.K."/>
            <person name="Han B.P."/>
            <person name="Song L.R."/>
            <person name="Shu W.S."/>
        </authorList>
    </citation>
    <scope>NUCLEOTIDE SEQUENCE [LARGE SCALE GENOMIC DNA]</scope>
    <source>
        <strain evidence="9 10">FACHB-288</strain>
    </source>
</reference>
<dbReference type="InterPro" id="IPR014756">
    <property type="entry name" value="Ig_E-set"/>
</dbReference>
<evidence type="ECO:0000256" key="4">
    <source>
        <dbReference type="ARBA" id="ARBA00022737"/>
    </source>
</evidence>
<dbReference type="Pfam" id="PF07995">
    <property type="entry name" value="GSDH"/>
    <property type="match status" value="1"/>
</dbReference>
<dbReference type="InterPro" id="IPR013783">
    <property type="entry name" value="Ig-like_fold"/>
</dbReference>
<dbReference type="InterPro" id="IPR021720">
    <property type="entry name" value="Malectin_dom"/>
</dbReference>
<keyword evidence="3" id="KW-0732">Signal</keyword>
<dbReference type="Proteomes" id="UP000658514">
    <property type="component" value="Unassembled WGS sequence"/>
</dbReference>
<dbReference type="Gene3D" id="2.60.120.260">
    <property type="entry name" value="Galactose-binding domain-like"/>
    <property type="match status" value="4"/>
</dbReference>
<gene>
    <name evidence="9" type="ORF">H6G24_02540</name>
</gene>
<dbReference type="SUPFAM" id="SSF81296">
    <property type="entry name" value="E set domains"/>
    <property type="match status" value="1"/>
</dbReference>
<keyword evidence="5" id="KW-0106">Calcium</keyword>
<dbReference type="InterPro" id="IPR002126">
    <property type="entry name" value="Cadherin-like_dom"/>
</dbReference>
<comment type="caution">
    <text evidence="9">The sequence shown here is derived from an EMBL/GenBank/DDBJ whole genome shotgun (WGS) entry which is preliminary data.</text>
</comment>
<keyword evidence="10" id="KW-1185">Reference proteome</keyword>
<dbReference type="InterPro" id="IPR011042">
    <property type="entry name" value="6-blade_b-propeller_TolB-like"/>
</dbReference>
<dbReference type="InterPro" id="IPR015919">
    <property type="entry name" value="Cadherin-like_sf"/>
</dbReference>
<dbReference type="PANTHER" id="PTHR24027:SF422">
    <property type="entry name" value="CADHERIN DOMAIN-CONTAINING PROTEIN"/>
    <property type="match status" value="1"/>
</dbReference>
<evidence type="ECO:0000313" key="9">
    <source>
        <dbReference type="EMBL" id="MBD2194373.1"/>
    </source>
</evidence>
<dbReference type="Pfam" id="PF14252">
    <property type="entry name" value="DUF4347"/>
    <property type="match status" value="1"/>
</dbReference>
<evidence type="ECO:0000256" key="3">
    <source>
        <dbReference type="ARBA" id="ARBA00022729"/>
    </source>
</evidence>
<dbReference type="SUPFAM" id="SSF50952">
    <property type="entry name" value="Soluble quinoprotein glucose dehydrogenase"/>
    <property type="match status" value="1"/>
</dbReference>
<keyword evidence="2" id="KW-0812">Transmembrane</keyword>
<dbReference type="Gene3D" id="2.120.10.30">
    <property type="entry name" value="TolB, C-terminal domain"/>
    <property type="match status" value="1"/>
</dbReference>
<dbReference type="InterPro" id="IPR002909">
    <property type="entry name" value="IPT_dom"/>
</dbReference>
<dbReference type="SMART" id="SM00112">
    <property type="entry name" value="CA"/>
    <property type="match status" value="2"/>
</dbReference>
<dbReference type="Pfam" id="PF01833">
    <property type="entry name" value="TIG"/>
    <property type="match status" value="1"/>
</dbReference>
<dbReference type="SUPFAM" id="SSF49313">
    <property type="entry name" value="Cadherin-like"/>
    <property type="match status" value="1"/>
</dbReference>
<dbReference type="InterPro" id="IPR039808">
    <property type="entry name" value="Cadherin"/>
</dbReference>
<accession>A0ABR8A370</accession>
<evidence type="ECO:0000256" key="5">
    <source>
        <dbReference type="ARBA" id="ARBA00022837"/>
    </source>
</evidence>
<feature type="domain" description="Cadherin" evidence="8">
    <location>
        <begin position="1248"/>
        <end position="1325"/>
    </location>
</feature>
<evidence type="ECO:0000259" key="8">
    <source>
        <dbReference type="SMART" id="SM00112"/>
    </source>
</evidence>
<evidence type="ECO:0000256" key="2">
    <source>
        <dbReference type="ARBA" id="ARBA00022692"/>
    </source>
</evidence>
<sequence>MQNQDSLRREIVFVDSGVESYESLINGVRSNITDVFRLDSTQDGVWQISEKLSQLNSVAAIHIVSHGQPGKLLLGATELSLNSLQRDRDRLQVWSKALLPQADILLYGCNLAATPSGLQLVEQISKITGANVAAATTNVGNSALGGKWELDAVIGKIKSALAFPEEVMAAYGGVLEASAYLKVDQSGNGINSSTFSSGSFQLTNNSTTGQKIRRIFIDTSAGFLPDIIFDPNGTGGDTIAKALTLDSNPGVGNVTTNYLLAKDGGFQGLEILFTDFGAGKTLTFSIDMDPTSTKGTAAPGPQESASVSGLEMIGSIVTVEFDDNTSITGELYRIPDSVDGSQVFLKLNQPTTPTIEILGVSGSQAIVESANQTVRITGTPGAQVSLLSVGGAMFTKTDGTAFDIDPFEANSVTGVNEVTVTIGASGTVDVPITLSTLSTQNGYKGFNYIMAAQKLADGTTGPVSNVKTLQLNLPSTPTEVKIEAEAFVLNTFRKETLTAAGASGGQGISFVGSAGSETGTAYFDFTGAAALYDIYLSYWDENDGVGSVNLSVNGTQLGTVNFNQSTSSGSPTTGNKREAKVAQAVSLQQGSRIQLQGFEESNEATRIDFIRLVPVSGTPTNTAPTSTGIANVSVVQNAQNTVIKLFDVFADAQDADTALTYSIVSNTNPNLFEAAPSINSSTGELTLNYSPTATGGAQITVRATDTAGLFTDTSFNVNVTEPAPVGEIKIEAENMVLTGFKKENLSGGGASNGQGISFVGGASNETGTASIGFAGATGTYDIYVSFWDESDGNSRLELLAGGTLLNTLTFNQSPGGTTATTTNKREVMLAQAVSLQPGTLIELRGYEDASEHARTDFIRFVPSSGTPANTAPTSTGIADISVVKNAANTVIKLFDVFSDLQDSDTTLKYSIVNNTNGALFEVAPSINATTGELTLNYSPTATGTAQLTVRATDTGGLSTDVSFAVNVTTPPPVGEIKIEAESLVVIDGFRVENLSSGSGGKGLSLINGAANETGTAYFDFEGAADAYDIYVSYWDETDGNARLEVSAGGSLLNTLTFNQSPGGSTASAANKVEKLVAQAVALQSGTRIQLKGFEDAGEAVRTDYIRLVPASGTPINTAPSTTGIANVSVTQNAPNTVINLFDAFSDLQDPDTALKYDVVKNTNAGLFEVAPSINSTNGQLTLNYSPTATGSSQLTVRATDTGGLFTDTTFTVNVIIPGNTAPTTSGIGNVTVTQNASDTLINLWNAFADAQDADSALTYTVTGNTNAGLFEVAPSINPTTGQLTLNYSPTATGSSQLTVQAKDTGGLSTSTSFTVNVTAANAPIPPGDILVEAEDMVLSGYRIETSSGIGAYGGKLITFVNGSANETGTANFVYSGAAGTYDLNLAFWDESDGNANFEVYVNDTLRGTVNSNRNINGATATINNKWEIRAIENLAVKSGDRIQIKGFEESGDAARLDYVRLTQDKSIRINTGTGTSAPNNAALYTDTTGRVWNRDVFSVGGIVSAVASTTEIFKTNDDALYQNVRSAKDLSYQIPVAEGAYTLKLHFVEPTKTNYAQRVFDVKVEGDLVLDDLDIFEESKNAFFPGQNSALVKTIDQPFFISDGFLNLDLNASVDVATIAGIEVIALEGPAVIIKQTNGDTQVNEAAGNDTYEVVLNTKPTANVTININSGNQLNTNKTAVTFTPTNWDTPQTVTVTAINDTAAEGIHYTTITHTASSTDSNYNNLTVRSLPVTVLDDDVVAISFNKKIVDITNVNDPSITADDNIANVANPTVGAWGPDGRLYVGFYDGSIRAYTFDDNYNVTAIQAINTIKGLYNAQILGIAFNPYDTEPKIYVSHSKLYANGGGAFPETQLSPYSGEVSVLSGANFSNRQSLISGIGVSNHDHGVNGLEFDNKGDLYIVVGSNTNAGITADEIGGVPESYFTAAMLKAEITKANFNGKIEYTVPAGSIVPTSFPSGYTPPPGETIGAEDHQLNGGVANVVPGVDVSVYASGLRNSFDLVYTTKGKIYATDNGANAGFGDFSTSATTQQPMVSGSPDELNLITQGAYYGSPNRNRGRTDDRQNVYYKASDPSIPGKYTAPIATMTASTNGIVEYRATAFNGQLRGNLLAQDWNGPIYRFQMNADGTQVKQKDTMTGVLDGLDLLTGPGGALLGIDLSDDAIAVATPLDPAAINMTVYDIFPWRAPAIGGQSFVLGGDNFGTLADTTVTVGGVAAKLSYVSDNRIKGTLPTLTPTGGDLLDITVKSGGETYTLTDAYLPLA</sequence>
<dbReference type="Pfam" id="PF11721">
    <property type="entry name" value="Malectin"/>
    <property type="match status" value="1"/>
</dbReference>
<name>A0ABR8A370_9CYAN</name>
<proteinExistence type="predicted"/>
<evidence type="ECO:0000256" key="7">
    <source>
        <dbReference type="ARBA" id="ARBA00023136"/>
    </source>
</evidence>
<dbReference type="PANTHER" id="PTHR24027">
    <property type="entry name" value="CADHERIN-23"/>
    <property type="match status" value="1"/>
</dbReference>
<dbReference type="Gene3D" id="2.60.120.430">
    <property type="entry name" value="Galactose-binding lectin"/>
    <property type="match status" value="1"/>
</dbReference>
<keyword evidence="4" id="KW-0677">Repeat</keyword>
<keyword evidence="6" id="KW-1133">Transmembrane helix</keyword>
<dbReference type="CDD" id="cd11304">
    <property type="entry name" value="Cadherin_repeat"/>
    <property type="match status" value="4"/>
</dbReference>
<feature type="domain" description="Cadherin" evidence="8">
    <location>
        <begin position="650"/>
        <end position="724"/>
    </location>
</feature>
<evidence type="ECO:0000313" key="10">
    <source>
        <dbReference type="Proteomes" id="UP000658514"/>
    </source>
</evidence>
<comment type="subcellular location">
    <subcellularLocation>
        <location evidence="1">Membrane</location>
        <topology evidence="1">Single-pass membrane protein</topology>
    </subcellularLocation>
</comment>
<evidence type="ECO:0000256" key="6">
    <source>
        <dbReference type="ARBA" id="ARBA00022989"/>
    </source>
</evidence>
<dbReference type="CDD" id="cd00603">
    <property type="entry name" value="IPT_PCSR"/>
    <property type="match status" value="1"/>
</dbReference>
<dbReference type="InterPro" id="IPR012938">
    <property type="entry name" value="Glc/Sorbosone_DH"/>
</dbReference>
<dbReference type="EMBL" id="JACJQH010000003">
    <property type="protein sequence ID" value="MBD2194373.1"/>
    <property type="molecule type" value="Genomic_DNA"/>
</dbReference>
<protein>
    <submittedName>
        <fullName evidence="9">DUF4347 domain-containing protein</fullName>
    </submittedName>
</protein>
<dbReference type="InterPro" id="IPR011041">
    <property type="entry name" value="Quinoprot_gluc/sorb_DH_b-prop"/>
</dbReference>
<dbReference type="InterPro" id="IPR025592">
    <property type="entry name" value="DUF4347"/>
</dbReference>